<proteinExistence type="predicted"/>
<feature type="region of interest" description="Disordered" evidence="1">
    <location>
        <begin position="1"/>
        <end position="53"/>
    </location>
</feature>
<feature type="compositionally biased region" description="Basic and acidic residues" evidence="1">
    <location>
        <begin position="401"/>
        <end position="412"/>
    </location>
</feature>
<organism evidence="2 3">
    <name type="scientific">Rhizophlyctis rosea</name>
    <dbReference type="NCBI Taxonomy" id="64517"/>
    <lineage>
        <taxon>Eukaryota</taxon>
        <taxon>Fungi</taxon>
        <taxon>Fungi incertae sedis</taxon>
        <taxon>Chytridiomycota</taxon>
        <taxon>Chytridiomycota incertae sedis</taxon>
        <taxon>Chytridiomycetes</taxon>
        <taxon>Rhizophlyctidales</taxon>
        <taxon>Rhizophlyctidaceae</taxon>
        <taxon>Rhizophlyctis</taxon>
    </lineage>
</organism>
<dbReference type="Proteomes" id="UP001212841">
    <property type="component" value="Unassembled WGS sequence"/>
</dbReference>
<comment type="caution">
    <text evidence="2">The sequence shown here is derived from an EMBL/GenBank/DDBJ whole genome shotgun (WGS) entry which is preliminary data.</text>
</comment>
<reference evidence="2" key="1">
    <citation type="submission" date="2020-05" db="EMBL/GenBank/DDBJ databases">
        <title>Phylogenomic resolution of chytrid fungi.</title>
        <authorList>
            <person name="Stajich J.E."/>
            <person name="Amses K."/>
            <person name="Simmons R."/>
            <person name="Seto K."/>
            <person name="Myers J."/>
            <person name="Bonds A."/>
            <person name="Quandt C.A."/>
            <person name="Barry K."/>
            <person name="Liu P."/>
            <person name="Grigoriev I."/>
            <person name="Longcore J.E."/>
            <person name="James T.Y."/>
        </authorList>
    </citation>
    <scope>NUCLEOTIDE SEQUENCE</scope>
    <source>
        <strain evidence="2">JEL0318</strain>
    </source>
</reference>
<sequence length="412" mass="42267">MRRGRPQKSGKTPSISNLLDMGVSTQNLAQTNAPNADASHNNISNSTTTPNRLSAPELDYFAINDSQSSTANRMSYPQHHDPFTVNRAFDPRNSPLSNATPSPPPAAATIHNPFDLPNDPTTLRRDQTRSIPNLKMSANQMTPPRLPFDTLQRASPVHKSNSSVALGTVEPSQRVEGHVRNKSWGQSPGAGVLSPGQQGHPEAALAQQFAGLGMQSGTTSPGISGMGSRPGSGIFGNVAMGPGGVGMPATLPNTPATEFSNSFTPPPVKPPRSTGVTPQSGNFPSVMSHLSGGYGSGGGGGGVYMGLSASNEGIGGSQRLSSQPTSTAASPVTGFPMGMPAGSPYGGVPVIPTAANWAPLMPTQAPLMNGIGQQGGGQGIGSPFRPSPPGSNPSPPPKPPKRGDDFLRRVGG</sequence>
<feature type="compositionally biased region" description="Polar residues" evidence="1">
    <location>
        <begin position="9"/>
        <end position="52"/>
    </location>
</feature>
<dbReference type="EMBL" id="JADGJD010000119">
    <property type="protein sequence ID" value="KAJ3054736.1"/>
    <property type="molecule type" value="Genomic_DNA"/>
</dbReference>
<protein>
    <submittedName>
        <fullName evidence="2">Uncharacterized protein</fullName>
    </submittedName>
</protein>
<dbReference type="AlphaFoldDB" id="A0AAD5X6Y0"/>
<gene>
    <name evidence="2" type="ORF">HK097_000983</name>
</gene>
<feature type="compositionally biased region" description="Pro residues" evidence="1">
    <location>
        <begin position="385"/>
        <end position="398"/>
    </location>
</feature>
<feature type="region of interest" description="Disordered" evidence="1">
    <location>
        <begin position="366"/>
        <end position="412"/>
    </location>
</feature>
<evidence type="ECO:0000313" key="2">
    <source>
        <dbReference type="EMBL" id="KAJ3054736.1"/>
    </source>
</evidence>
<feature type="region of interest" description="Disordered" evidence="1">
    <location>
        <begin position="88"/>
        <end position="120"/>
    </location>
</feature>
<accession>A0AAD5X6Y0</accession>
<keyword evidence="3" id="KW-1185">Reference proteome</keyword>
<evidence type="ECO:0000313" key="3">
    <source>
        <dbReference type="Proteomes" id="UP001212841"/>
    </source>
</evidence>
<name>A0AAD5X6Y0_9FUNG</name>
<evidence type="ECO:0000256" key="1">
    <source>
        <dbReference type="SAM" id="MobiDB-lite"/>
    </source>
</evidence>